<accession>A0A023EVG0</accession>
<dbReference type="SUPFAM" id="SSF52025">
    <property type="entry name" value="PA domain"/>
    <property type="match status" value="1"/>
</dbReference>
<evidence type="ECO:0000256" key="15">
    <source>
        <dbReference type="SAM" id="MobiDB-lite"/>
    </source>
</evidence>
<dbReference type="Gene3D" id="3.30.40.10">
    <property type="entry name" value="Zinc/RING finger domain, C3HC4 (zinc finger)"/>
    <property type="match status" value="1"/>
</dbReference>
<keyword evidence="5 16" id="KW-0812">Transmembrane</keyword>
<organism evidence="18">
    <name type="scientific">Aedes albopictus</name>
    <name type="common">Asian tiger mosquito</name>
    <name type="synonym">Stegomyia albopicta</name>
    <dbReference type="NCBI Taxonomy" id="7160"/>
    <lineage>
        <taxon>Eukaryota</taxon>
        <taxon>Metazoa</taxon>
        <taxon>Ecdysozoa</taxon>
        <taxon>Arthropoda</taxon>
        <taxon>Hexapoda</taxon>
        <taxon>Insecta</taxon>
        <taxon>Pterygota</taxon>
        <taxon>Neoptera</taxon>
        <taxon>Endopterygota</taxon>
        <taxon>Diptera</taxon>
        <taxon>Nematocera</taxon>
        <taxon>Culicoidea</taxon>
        <taxon>Culicidae</taxon>
        <taxon>Culicinae</taxon>
        <taxon>Aedini</taxon>
        <taxon>Aedes</taxon>
        <taxon>Stegomyia</taxon>
    </lineage>
</organism>
<evidence type="ECO:0000256" key="3">
    <source>
        <dbReference type="ARBA" id="ARBA00012483"/>
    </source>
</evidence>
<dbReference type="InterPro" id="IPR044744">
    <property type="entry name" value="ZNRF4/RNF13/RNF167_PA"/>
</dbReference>
<evidence type="ECO:0000256" key="6">
    <source>
        <dbReference type="ARBA" id="ARBA00022723"/>
    </source>
</evidence>
<dbReference type="EMBL" id="GAPW01000611">
    <property type="protein sequence ID" value="JAC12987.1"/>
    <property type="molecule type" value="mRNA"/>
</dbReference>
<dbReference type="CDD" id="cd02123">
    <property type="entry name" value="PA_C_RZF_like"/>
    <property type="match status" value="1"/>
</dbReference>
<feature type="region of interest" description="Disordered" evidence="15">
    <location>
        <begin position="414"/>
        <end position="446"/>
    </location>
</feature>
<dbReference type="InterPro" id="IPR013083">
    <property type="entry name" value="Znf_RING/FYVE/PHD"/>
</dbReference>
<dbReference type="SUPFAM" id="SSF57850">
    <property type="entry name" value="RING/U-box"/>
    <property type="match status" value="1"/>
</dbReference>
<dbReference type="GO" id="GO:0016874">
    <property type="term" value="F:ligase activity"/>
    <property type="evidence" value="ECO:0007669"/>
    <property type="project" value="UniProtKB-KW"/>
</dbReference>
<sequence length="601" mass="65333">MALSIVSAFLVRSLLTNYHLVLLFSVFLLTKSAKGDILVYQQDQLLEEFRDFPATFGGDIPESGIKVRAVRASPYDGCSELVGPPENVTSMGTVGVPTRFAVIIARYNCSFEVKVRNAQNAGYVAVIVHNVGSNDLERMSANHAEDIIIPSVFIGESNGIYMIESFLYPLPYFLIITDDIPFNINNNLIIPFAIVVGLCFIIMVCFMIIRCIRERRRMMRHRLPNSVLRKIPIVKFAKGMQYDTCAICLDDYVDNERLRVLPCHHAYHVKCIDPWLTKNRRVCPICKRKVFARGERRPPRRRSSTDSMSSSDADEHTPLLNPVDNQPTAAAAASSTSTASASGPANYQSQDGADGGGSATSAQGANSDAHVVNVTSDDEFLDALVHRRAMQVAMLMAMQNREAAPTQQRRFNPFDRETQQQQQPASIEDGGESPYSPIGEEPSSTSAWSRFISKMRSYVRNEPRPEEILSDDDDDDVEPATGDTLPIATASRSSAGTASNNILNSNLSGSFHGEDTTDDEMIGASFRDEAKRRQIRSAPNLPSTSGMAGGGGSGGGGRLGVAALPNVNFNPGQPSRSTGDPGRRGNRSGGGASSSGGHYPV</sequence>
<evidence type="ECO:0000256" key="10">
    <source>
        <dbReference type="ARBA" id="ARBA00022989"/>
    </source>
</evidence>
<evidence type="ECO:0000256" key="7">
    <source>
        <dbReference type="ARBA" id="ARBA00022729"/>
    </source>
</evidence>
<dbReference type="VEuPathDB" id="VectorBase:AALC636_009993"/>
<protein>
    <recommendedName>
        <fullName evidence="3">RING-type E3 ubiquitin transferase</fullName>
        <ecNumber evidence="3">2.3.2.27</ecNumber>
    </recommendedName>
</protein>
<dbReference type="GO" id="GO:0012505">
    <property type="term" value="C:endomembrane system"/>
    <property type="evidence" value="ECO:0007669"/>
    <property type="project" value="UniProtKB-SubCell"/>
</dbReference>
<comment type="subcellular location">
    <subcellularLocation>
        <location evidence="13">Endomembrane system</location>
        <topology evidence="13">Single-pass type I membrane protein</topology>
    </subcellularLocation>
</comment>
<feature type="compositionally biased region" description="Polar residues" evidence="15">
    <location>
        <begin position="567"/>
        <end position="578"/>
    </location>
</feature>
<dbReference type="Pfam" id="PF02225">
    <property type="entry name" value="PA"/>
    <property type="match status" value="1"/>
</dbReference>
<dbReference type="VEuPathDB" id="VectorBase:AALFPA_071914"/>
<feature type="compositionally biased region" description="Gly residues" evidence="15">
    <location>
        <begin position="547"/>
        <end position="559"/>
    </location>
</feature>
<keyword evidence="10 16" id="KW-1133">Transmembrane helix</keyword>
<dbReference type="GO" id="GO:0061630">
    <property type="term" value="F:ubiquitin protein ligase activity"/>
    <property type="evidence" value="ECO:0007669"/>
    <property type="project" value="UniProtKB-EC"/>
</dbReference>
<keyword evidence="4" id="KW-0808">Transferase</keyword>
<dbReference type="AlphaFoldDB" id="A0A023EVG0"/>
<keyword evidence="6" id="KW-0479">Metal-binding</keyword>
<dbReference type="EC" id="2.3.2.27" evidence="3"/>
<dbReference type="GO" id="GO:0005737">
    <property type="term" value="C:cytoplasm"/>
    <property type="evidence" value="ECO:0007669"/>
    <property type="project" value="UniProtKB-ARBA"/>
</dbReference>
<dbReference type="PROSITE" id="PS50089">
    <property type="entry name" value="ZF_RING_2"/>
    <property type="match status" value="1"/>
</dbReference>
<dbReference type="Gene3D" id="3.50.30.30">
    <property type="match status" value="1"/>
</dbReference>
<feature type="compositionally biased region" description="Low complexity" evidence="15">
    <location>
        <begin position="488"/>
        <end position="510"/>
    </location>
</feature>
<evidence type="ECO:0000256" key="4">
    <source>
        <dbReference type="ARBA" id="ARBA00022679"/>
    </source>
</evidence>
<feature type="region of interest" description="Disordered" evidence="15">
    <location>
        <begin position="294"/>
        <end position="367"/>
    </location>
</feature>
<keyword evidence="7" id="KW-0732">Signal</keyword>
<comment type="catalytic activity">
    <reaction evidence="1">
        <text>S-ubiquitinyl-[E2 ubiquitin-conjugating enzyme]-L-cysteine + [acceptor protein]-L-lysine = [E2 ubiquitin-conjugating enzyme]-L-cysteine + N(6)-ubiquitinyl-[acceptor protein]-L-lysine.</text>
        <dbReference type="EC" id="2.3.2.27"/>
    </reaction>
</comment>
<dbReference type="PANTHER" id="PTHR47168:SF1">
    <property type="entry name" value="OS02G0798600 PROTEIN"/>
    <property type="match status" value="1"/>
</dbReference>
<keyword evidence="8 14" id="KW-0863">Zinc-finger</keyword>
<dbReference type="FunFam" id="3.30.40.10:FF:000429">
    <property type="entry name" value="E3 ubiquitin-protein ligase RNF13"/>
    <property type="match status" value="1"/>
</dbReference>
<dbReference type="PANTHER" id="PTHR47168">
    <property type="entry name" value="RING ZINC FINGER DOMAIN SUPERFAMILY PROTEIN-RELATED"/>
    <property type="match status" value="1"/>
</dbReference>
<dbReference type="GO" id="GO:0008270">
    <property type="term" value="F:zinc ion binding"/>
    <property type="evidence" value="ECO:0007669"/>
    <property type="project" value="UniProtKB-KW"/>
</dbReference>
<evidence type="ECO:0000256" key="8">
    <source>
        <dbReference type="ARBA" id="ARBA00022771"/>
    </source>
</evidence>
<keyword evidence="12" id="KW-0325">Glycoprotein</keyword>
<evidence type="ECO:0000256" key="16">
    <source>
        <dbReference type="SAM" id="Phobius"/>
    </source>
</evidence>
<evidence type="ECO:0000256" key="5">
    <source>
        <dbReference type="ARBA" id="ARBA00022692"/>
    </source>
</evidence>
<feature type="compositionally biased region" description="Acidic residues" evidence="15">
    <location>
        <begin position="468"/>
        <end position="478"/>
    </location>
</feature>
<evidence type="ECO:0000256" key="1">
    <source>
        <dbReference type="ARBA" id="ARBA00000900"/>
    </source>
</evidence>
<feature type="compositionally biased region" description="Low complexity" evidence="15">
    <location>
        <begin position="328"/>
        <end position="352"/>
    </location>
</feature>
<dbReference type="InterPro" id="IPR051653">
    <property type="entry name" value="E3_ligase_sorting_rcpt"/>
</dbReference>
<comment type="pathway">
    <text evidence="2">Protein modification; protein ubiquitination.</text>
</comment>
<dbReference type="FunFam" id="3.50.30.30:FF:000026">
    <property type="entry name" value="E3 ubiquitin-protein ligase RNF13"/>
    <property type="match status" value="1"/>
</dbReference>
<evidence type="ECO:0000256" key="2">
    <source>
        <dbReference type="ARBA" id="ARBA00004906"/>
    </source>
</evidence>
<proteinExistence type="evidence at transcript level"/>
<reference evidence="18" key="1">
    <citation type="journal article" date="2014" name="PLoS Negl. Trop. Dis.">
        <title>Identification and characterization of seminal fluid proteins in the Asian tiger mosquito, Aedes albopictus.</title>
        <authorList>
            <person name="Boes K.E."/>
            <person name="Ribeiro J.M."/>
            <person name="Wong A."/>
            <person name="Harrington L.C."/>
            <person name="Wolfner M.F."/>
            <person name="Sirot L.K."/>
        </authorList>
    </citation>
    <scope>NUCLEOTIDE SEQUENCE</scope>
    <source>
        <tissue evidence="18">Reproductive organs</tissue>
    </source>
</reference>
<name>A0A023EVG0_AEDAL</name>
<evidence type="ECO:0000256" key="9">
    <source>
        <dbReference type="ARBA" id="ARBA00022833"/>
    </source>
</evidence>
<feature type="domain" description="RING-type" evidence="17">
    <location>
        <begin position="245"/>
        <end position="287"/>
    </location>
</feature>
<evidence type="ECO:0000256" key="13">
    <source>
        <dbReference type="ARBA" id="ARBA00046288"/>
    </source>
</evidence>
<dbReference type="SMART" id="SM00184">
    <property type="entry name" value="RING"/>
    <property type="match status" value="1"/>
</dbReference>
<dbReference type="InterPro" id="IPR001841">
    <property type="entry name" value="Znf_RING"/>
</dbReference>
<evidence type="ECO:0000256" key="11">
    <source>
        <dbReference type="ARBA" id="ARBA00023136"/>
    </source>
</evidence>
<evidence type="ECO:0000259" key="17">
    <source>
        <dbReference type="PROSITE" id="PS50089"/>
    </source>
</evidence>
<evidence type="ECO:0000256" key="14">
    <source>
        <dbReference type="PROSITE-ProRule" id="PRU00175"/>
    </source>
</evidence>
<dbReference type="InterPro" id="IPR046450">
    <property type="entry name" value="PA_dom_sf"/>
</dbReference>
<feature type="transmembrane region" description="Helical" evidence="16">
    <location>
        <begin position="188"/>
        <end position="212"/>
    </location>
</feature>
<dbReference type="InterPro" id="IPR003137">
    <property type="entry name" value="PA_domain"/>
</dbReference>
<keyword evidence="18" id="KW-0436">Ligase</keyword>
<dbReference type="Pfam" id="PF13639">
    <property type="entry name" value="zf-RING_2"/>
    <property type="match status" value="1"/>
</dbReference>
<evidence type="ECO:0000256" key="12">
    <source>
        <dbReference type="ARBA" id="ARBA00023180"/>
    </source>
</evidence>
<keyword evidence="11 16" id="KW-0472">Membrane</keyword>
<evidence type="ECO:0000313" key="18">
    <source>
        <dbReference type="EMBL" id="JAC12987.1"/>
    </source>
</evidence>
<keyword evidence="9" id="KW-0862">Zinc</keyword>
<feature type="region of interest" description="Disordered" evidence="15">
    <location>
        <begin position="462"/>
        <end position="601"/>
    </location>
</feature>